<reference evidence="3 4" key="1">
    <citation type="submission" date="2016-10" db="EMBL/GenBank/DDBJ databases">
        <authorList>
            <person name="de Groot N.N."/>
        </authorList>
    </citation>
    <scope>NUCLEOTIDE SEQUENCE [LARGE SCALE GENOMIC DNA]</scope>
    <source>
        <strain evidence="3 4">CGMCC 1.9157</strain>
    </source>
</reference>
<feature type="transmembrane region" description="Helical" evidence="2">
    <location>
        <begin position="365"/>
        <end position="388"/>
    </location>
</feature>
<feature type="transmembrane region" description="Helical" evidence="2">
    <location>
        <begin position="114"/>
        <end position="136"/>
    </location>
</feature>
<dbReference type="STRING" id="655353.SAMN04488056_10977"/>
<dbReference type="EMBL" id="FOVR01000009">
    <property type="protein sequence ID" value="SFO61540.1"/>
    <property type="molecule type" value="Genomic_DNA"/>
</dbReference>
<feature type="compositionally biased region" description="Basic residues" evidence="1">
    <location>
        <begin position="70"/>
        <end position="89"/>
    </location>
</feature>
<keyword evidence="2" id="KW-1133">Transmembrane helix</keyword>
<sequence length="396" mass="42684">MARRPTDRDGQDRTHAPMPSSTPRVGPNLGPRPGPVGEEAFKPHASTRQPAGPNELPSLTKGKNPLSKPGKARKKSSRMRQLRQMKPKRFTQQIPFSDKKPGPIVPKGTIAGHALVLVIAIMSFLAALTVAAVTIISDATRDWQSDISRGATIQIRQLEGVEMEGELAKAINIARQTPGITSATALTSDESNSLLEPWLGLDITFDDLPIPRLIELTIDDPSAVDFASLSRQLQEQVPGAVLDNHRFWVERLRSMAETAIFIGFTIMVLVVTATVLTVVFATRSAMSGNKETIEVLHFVGASNKFIAGEFQRKFFTLGFQGALAGGGTAVVTFLIIQGLLRAQEGSAALDQMQALLGVVQLGANAYLGTFALVILIAVFTAITTRLTVMNTLKKLS</sequence>
<evidence type="ECO:0000313" key="3">
    <source>
        <dbReference type="EMBL" id="SFO61540.1"/>
    </source>
</evidence>
<keyword evidence="3" id="KW-0131">Cell cycle</keyword>
<dbReference type="RefSeq" id="WP_244544729.1">
    <property type="nucleotide sequence ID" value="NZ_FOVR01000009.1"/>
</dbReference>
<evidence type="ECO:0000256" key="1">
    <source>
        <dbReference type="SAM" id="MobiDB-lite"/>
    </source>
</evidence>
<gene>
    <name evidence="3" type="ORF">SAMN04488056_10977</name>
</gene>
<feature type="region of interest" description="Disordered" evidence="1">
    <location>
        <begin position="1"/>
        <end position="101"/>
    </location>
</feature>
<dbReference type="Proteomes" id="UP000199236">
    <property type="component" value="Unassembled WGS sequence"/>
</dbReference>
<dbReference type="PANTHER" id="PTHR47755">
    <property type="entry name" value="CELL DIVISION PROTEIN FTSX"/>
    <property type="match status" value="1"/>
</dbReference>
<feature type="compositionally biased region" description="Basic and acidic residues" evidence="1">
    <location>
        <begin position="1"/>
        <end position="15"/>
    </location>
</feature>
<feature type="transmembrane region" description="Helical" evidence="2">
    <location>
        <begin position="314"/>
        <end position="336"/>
    </location>
</feature>
<dbReference type="GO" id="GO:0032153">
    <property type="term" value="C:cell division site"/>
    <property type="evidence" value="ECO:0007669"/>
    <property type="project" value="TreeGrafter"/>
</dbReference>
<protein>
    <submittedName>
        <fullName evidence="3">Cell division transport system permease protein</fullName>
    </submittedName>
</protein>
<keyword evidence="3" id="KW-0132">Cell division</keyword>
<keyword evidence="2" id="KW-0472">Membrane</keyword>
<accession>A0A1I5IMN6</accession>
<keyword evidence="4" id="KW-1185">Reference proteome</keyword>
<dbReference type="InterPro" id="IPR004513">
    <property type="entry name" value="FtsX"/>
</dbReference>
<feature type="transmembrane region" description="Helical" evidence="2">
    <location>
        <begin position="259"/>
        <end position="281"/>
    </location>
</feature>
<dbReference type="GO" id="GO:0051301">
    <property type="term" value="P:cell division"/>
    <property type="evidence" value="ECO:0007669"/>
    <property type="project" value="UniProtKB-KW"/>
</dbReference>
<evidence type="ECO:0000256" key="2">
    <source>
        <dbReference type="SAM" id="Phobius"/>
    </source>
</evidence>
<dbReference type="AlphaFoldDB" id="A0A1I5IMN6"/>
<dbReference type="PANTHER" id="PTHR47755:SF1">
    <property type="entry name" value="CELL DIVISION PROTEIN FTSX"/>
    <property type="match status" value="1"/>
</dbReference>
<keyword evidence="2" id="KW-0812">Transmembrane</keyword>
<proteinExistence type="predicted"/>
<dbReference type="GO" id="GO:0016020">
    <property type="term" value="C:membrane"/>
    <property type="evidence" value="ECO:0007669"/>
    <property type="project" value="InterPro"/>
</dbReference>
<evidence type="ECO:0000313" key="4">
    <source>
        <dbReference type="Proteomes" id="UP000199236"/>
    </source>
</evidence>
<organism evidence="3 4">
    <name type="scientific">Cohaesibacter marisflavi</name>
    <dbReference type="NCBI Taxonomy" id="655353"/>
    <lineage>
        <taxon>Bacteria</taxon>
        <taxon>Pseudomonadati</taxon>
        <taxon>Pseudomonadota</taxon>
        <taxon>Alphaproteobacteria</taxon>
        <taxon>Hyphomicrobiales</taxon>
        <taxon>Cohaesibacteraceae</taxon>
    </lineage>
</organism>
<name>A0A1I5IMN6_9HYPH</name>